<keyword evidence="4 6" id="KW-0560">Oxidoreductase</keyword>
<protein>
    <submittedName>
        <fullName evidence="6">Pyridoxamine-phosphate oxidase</fullName>
        <ecNumber evidence="6">1.4.3.5</ecNumber>
    </submittedName>
</protein>
<gene>
    <name evidence="6" type="ORF">CVAR292_02346</name>
</gene>
<sequence>MRSSVDIMDQTADPAALFDAWMVDFRVLIAEDAGLTWPPTSADLSEVPPVLMTLATVGPDGYPRTRNVMVSRTEEGRIFFHTDSRSEKVRHIGPNSKVSLTVLAADRSKQVTVVGDAVRSTPDEEADAFADRSRYLQLLAWLSDKDLAEKPAEERHRVWAQFNAENPGMTPPETWAGFAVVPREYLFWTADSDGPSQRVHYVRAEGSADAWTTEVLPG</sequence>
<dbReference type="InterPro" id="IPR000659">
    <property type="entry name" value="Pyridox_Oxase"/>
</dbReference>
<dbReference type="GO" id="GO:0004733">
    <property type="term" value="F:pyridoxamine phosphate oxidase activity"/>
    <property type="evidence" value="ECO:0007669"/>
    <property type="project" value="UniProtKB-EC"/>
</dbReference>
<dbReference type="Gene3D" id="2.30.110.10">
    <property type="entry name" value="Electron Transport, Fmn-binding Protein, Chain A"/>
    <property type="match status" value="1"/>
</dbReference>
<evidence type="ECO:0000313" key="7">
    <source>
        <dbReference type="Proteomes" id="UP000182498"/>
    </source>
</evidence>
<dbReference type="InterPro" id="IPR012349">
    <property type="entry name" value="Split_barrel_FMN-bd"/>
</dbReference>
<dbReference type="AlphaFoldDB" id="A0A0X2NND4"/>
<dbReference type="Pfam" id="PF01243">
    <property type="entry name" value="PNPOx_N"/>
    <property type="match status" value="1"/>
</dbReference>
<organism evidence="6 7">
    <name type="scientific">Corynebacterium variabile</name>
    <dbReference type="NCBI Taxonomy" id="1727"/>
    <lineage>
        <taxon>Bacteria</taxon>
        <taxon>Bacillati</taxon>
        <taxon>Actinomycetota</taxon>
        <taxon>Actinomycetes</taxon>
        <taxon>Mycobacteriales</taxon>
        <taxon>Corynebacteriaceae</taxon>
        <taxon>Corynebacterium</taxon>
    </lineage>
</organism>
<comment type="cofactor">
    <cofactor evidence="1">
        <name>FMN</name>
        <dbReference type="ChEBI" id="CHEBI:58210"/>
    </cofactor>
</comment>
<dbReference type="InterPro" id="IPR011576">
    <property type="entry name" value="Pyridox_Oxase_N"/>
</dbReference>
<reference evidence="7" key="1">
    <citation type="submission" date="2015-11" db="EMBL/GenBank/DDBJ databases">
        <authorList>
            <person name="Dugat-Bony E."/>
        </authorList>
    </citation>
    <scope>NUCLEOTIDE SEQUENCE [LARGE SCALE GENOMIC DNA]</scope>
    <source>
        <strain evidence="7">Mu292</strain>
    </source>
</reference>
<keyword evidence="2" id="KW-0285">Flavoprotein</keyword>
<evidence type="ECO:0000256" key="1">
    <source>
        <dbReference type="ARBA" id="ARBA00001917"/>
    </source>
</evidence>
<dbReference type="PANTHER" id="PTHR10851">
    <property type="entry name" value="PYRIDOXINE-5-PHOSPHATE OXIDASE"/>
    <property type="match status" value="1"/>
</dbReference>
<dbReference type="Proteomes" id="UP000182498">
    <property type="component" value="Unassembled WGS sequence"/>
</dbReference>
<feature type="domain" description="Pyridoxamine 5'-phosphate oxidase N-terminal" evidence="5">
    <location>
        <begin position="51"/>
        <end position="156"/>
    </location>
</feature>
<dbReference type="EC" id="1.4.3.5" evidence="6"/>
<dbReference type="EMBL" id="FAUH01000017">
    <property type="protein sequence ID" value="CUU66993.1"/>
    <property type="molecule type" value="Genomic_DNA"/>
</dbReference>
<evidence type="ECO:0000256" key="4">
    <source>
        <dbReference type="ARBA" id="ARBA00023002"/>
    </source>
</evidence>
<name>A0A0X2NND4_9CORY</name>
<dbReference type="GO" id="GO:0008615">
    <property type="term" value="P:pyridoxine biosynthetic process"/>
    <property type="evidence" value="ECO:0007669"/>
    <property type="project" value="InterPro"/>
</dbReference>
<proteinExistence type="predicted"/>
<evidence type="ECO:0000256" key="2">
    <source>
        <dbReference type="ARBA" id="ARBA00022630"/>
    </source>
</evidence>
<evidence type="ECO:0000313" key="6">
    <source>
        <dbReference type="EMBL" id="CUU66993.1"/>
    </source>
</evidence>
<keyword evidence="3" id="KW-0288">FMN</keyword>
<dbReference type="OrthoDB" id="9780392at2"/>
<dbReference type="SUPFAM" id="SSF50475">
    <property type="entry name" value="FMN-binding split barrel"/>
    <property type="match status" value="1"/>
</dbReference>
<dbReference type="PANTHER" id="PTHR10851:SF0">
    <property type="entry name" value="PYRIDOXINE-5'-PHOSPHATE OXIDASE"/>
    <property type="match status" value="1"/>
</dbReference>
<dbReference type="GO" id="GO:0010181">
    <property type="term" value="F:FMN binding"/>
    <property type="evidence" value="ECO:0007669"/>
    <property type="project" value="InterPro"/>
</dbReference>
<evidence type="ECO:0000256" key="3">
    <source>
        <dbReference type="ARBA" id="ARBA00022643"/>
    </source>
</evidence>
<keyword evidence="7" id="KW-1185">Reference proteome</keyword>
<accession>A0A0X2NND4</accession>
<evidence type="ECO:0000259" key="5">
    <source>
        <dbReference type="Pfam" id="PF01243"/>
    </source>
</evidence>